<dbReference type="Proteomes" id="UP001622950">
    <property type="component" value="Unassembled WGS sequence"/>
</dbReference>
<sequence>MIITLKAAASGQPGRGELSVPGWKGGETALEVTVRRSQDGRYLDSDGTWSSTPVWHALQGLAFAKDTLTGEVGPWLVDPLLLDHRMTYEVQLRDGVVSDKGVLRISGTILSSLAAGNPQGGEGRDKPVIHAPEKVPFEEVQEPEEIIALRDEPREERTPPRRWWPWAVLAACGVFAAVLVGYFYWPFTATQAPEHLAQCSSEVLKQSSDDMAFIQACLKTKPSSEQVLEVIARAKEAGRCELATRLYAYQGQAGDADVALAYARELDPKTFTPGGCIKEADAETAAYWYEIVESRNGKNLEVKQRLEELRKK</sequence>
<evidence type="ECO:0000313" key="1">
    <source>
        <dbReference type="EMBL" id="MFK9084223.1"/>
    </source>
</evidence>
<protein>
    <submittedName>
        <fullName evidence="1">Uncharacterized protein</fullName>
    </submittedName>
</protein>
<dbReference type="EMBL" id="JBJHQE010000074">
    <property type="protein sequence ID" value="MFK9084223.1"/>
    <property type="molecule type" value="Genomic_DNA"/>
</dbReference>
<accession>A0ACC7N1V4</accession>
<keyword evidence="2" id="KW-1185">Reference proteome</keyword>
<proteinExistence type="predicted"/>
<evidence type="ECO:0000313" key="2">
    <source>
        <dbReference type="Proteomes" id="UP001622950"/>
    </source>
</evidence>
<organism evidence="1 2">
    <name type="scientific">Pseudomonas neuropathica</name>
    <dbReference type="NCBI Taxonomy" id="2730425"/>
    <lineage>
        <taxon>Bacteria</taxon>
        <taxon>Pseudomonadati</taxon>
        <taxon>Pseudomonadota</taxon>
        <taxon>Gammaproteobacteria</taxon>
        <taxon>Pseudomonadales</taxon>
        <taxon>Pseudomonadaceae</taxon>
        <taxon>Pseudomonas</taxon>
    </lineage>
</organism>
<reference evidence="1" key="1">
    <citation type="submission" date="2024-11" db="EMBL/GenBank/DDBJ databases">
        <authorList>
            <person name="Lucas J.A."/>
        </authorList>
    </citation>
    <scope>NUCLEOTIDE SEQUENCE</scope>
    <source>
        <strain evidence="1">Z 8.8</strain>
    </source>
</reference>
<name>A0ACC7N1V4_9PSED</name>
<gene>
    <name evidence="1" type="ORF">ACJEBM_26570</name>
</gene>
<comment type="caution">
    <text evidence="1">The sequence shown here is derived from an EMBL/GenBank/DDBJ whole genome shotgun (WGS) entry which is preliminary data.</text>
</comment>